<dbReference type="InterPro" id="IPR017850">
    <property type="entry name" value="Alkaline_phosphatase_core_sf"/>
</dbReference>
<proteinExistence type="predicted"/>
<dbReference type="KEGG" id="bsau:DWV08_11570"/>
<dbReference type="SUPFAM" id="SSF53649">
    <property type="entry name" value="Alkaline phosphatase-like"/>
    <property type="match status" value="1"/>
</dbReference>
<dbReference type="CDD" id="cd16148">
    <property type="entry name" value="sulfatase_like"/>
    <property type="match status" value="1"/>
</dbReference>
<evidence type="ECO:0000313" key="5">
    <source>
        <dbReference type="EMBL" id="AXK46184.1"/>
    </source>
</evidence>
<dbReference type="Proteomes" id="UP000282185">
    <property type="component" value="Unassembled WGS sequence"/>
</dbReference>
<evidence type="ECO:0000313" key="7">
    <source>
        <dbReference type="Proteomes" id="UP000254236"/>
    </source>
</evidence>
<dbReference type="EMBL" id="QSWH01000002">
    <property type="protein sequence ID" value="RRR23924.1"/>
    <property type="molecule type" value="Genomic_DNA"/>
</dbReference>
<feature type="domain" description="Sulfatase N-terminal" evidence="4">
    <location>
        <begin position="4"/>
        <end position="327"/>
    </location>
</feature>
<keyword evidence="7" id="KW-1185">Reference proteome</keyword>
<protein>
    <submittedName>
        <fullName evidence="6">Sulfatase</fullName>
    </submittedName>
</protein>
<organism evidence="6 8">
    <name type="scientific">Brachybacterium saurashtrense</name>
    <dbReference type="NCBI Taxonomy" id="556288"/>
    <lineage>
        <taxon>Bacteria</taxon>
        <taxon>Bacillati</taxon>
        <taxon>Actinomycetota</taxon>
        <taxon>Actinomycetes</taxon>
        <taxon>Micrococcales</taxon>
        <taxon>Dermabacteraceae</taxon>
        <taxon>Brachybacterium</taxon>
    </lineage>
</organism>
<evidence type="ECO:0000256" key="2">
    <source>
        <dbReference type="ARBA" id="ARBA00022801"/>
    </source>
</evidence>
<keyword evidence="2" id="KW-0378">Hydrolase</keyword>
<dbReference type="OrthoDB" id="9777306at2"/>
<gene>
    <name evidence="5" type="ORF">DWV08_11570</name>
    <name evidence="6" type="ORF">DXU92_03320</name>
</gene>
<evidence type="ECO:0000313" key="8">
    <source>
        <dbReference type="Proteomes" id="UP000282185"/>
    </source>
</evidence>
<evidence type="ECO:0000313" key="6">
    <source>
        <dbReference type="EMBL" id="RRR23924.1"/>
    </source>
</evidence>
<dbReference type="Gene3D" id="3.40.720.10">
    <property type="entry name" value="Alkaline Phosphatase, subunit A"/>
    <property type="match status" value="1"/>
</dbReference>
<reference evidence="5 7" key="1">
    <citation type="submission" date="2018-07" db="EMBL/GenBank/DDBJ databases">
        <title>Brachybacterium saurashtrense DSM 23186 genome sequence.</title>
        <authorList>
            <person name="Guo L."/>
        </authorList>
    </citation>
    <scope>NUCLEOTIDE SEQUENCE [LARGE SCALE GENOMIC DNA]</scope>
    <source>
        <strain evidence="5 7">DSM 23186</strain>
    </source>
</reference>
<reference evidence="6 8" key="2">
    <citation type="submission" date="2018-08" db="EMBL/GenBank/DDBJ databases">
        <title>Brachybacterium saurashtrense DSM 23186.</title>
        <authorList>
            <person name="Li Y."/>
        </authorList>
    </citation>
    <scope>NUCLEOTIDE SEQUENCE [LARGE SCALE GENOMIC DNA]</scope>
    <source>
        <strain evidence="6 8">DSM 23186</strain>
    </source>
</reference>
<dbReference type="GO" id="GO:0008484">
    <property type="term" value="F:sulfuric ester hydrolase activity"/>
    <property type="evidence" value="ECO:0007669"/>
    <property type="project" value="TreeGrafter"/>
</dbReference>
<dbReference type="Pfam" id="PF00884">
    <property type="entry name" value="Sulfatase"/>
    <property type="match status" value="1"/>
</dbReference>
<evidence type="ECO:0000259" key="4">
    <source>
        <dbReference type="Pfam" id="PF00884"/>
    </source>
</evidence>
<dbReference type="RefSeq" id="WP_115413934.1">
    <property type="nucleotide sequence ID" value="NZ_CP031356.1"/>
</dbReference>
<dbReference type="EMBL" id="CP031356">
    <property type="protein sequence ID" value="AXK46184.1"/>
    <property type="molecule type" value="Genomic_DNA"/>
</dbReference>
<name>A0A345YQI2_9MICO</name>
<dbReference type="Proteomes" id="UP000254236">
    <property type="component" value="Chromosome"/>
</dbReference>
<dbReference type="AlphaFoldDB" id="A0A345YQI2"/>
<dbReference type="GO" id="GO:0005737">
    <property type="term" value="C:cytoplasm"/>
    <property type="evidence" value="ECO:0007669"/>
    <property type="project" value="TreeGrafter"/>
</dbReference>
<dbReference type="PANTHER" id="PTHR45953:SF1">
    <property type="entry name" value="IDURONATE 2-SULFATASE"/>
    <property type="match status" value="1"/>
</dbReference>
<dbReference type="PANTHER" id="PTHR45953">
    <property type="entry name" value="IDURONATE 2-SULFATASE"/>
    <property type="match status" value="1"/>
</dbReference>
<feature type="region of interest" description="Disordered" evidence="3">
    <location>
        <begin position="336"/>
        <end position="365"/>
    </location>
</feature>
<evidence type="ECO:0000256" key="3">
    <source>
        <dbReference type="SAM" id="MobiDB-lite"/>
    </source>
</evidence>
<evidence type="ECO:0000256" key="1">
    <source>
        <dbReference type="ARBA" id="ARBA00022723"/>
    </source>
</evidence>
<dbReference type="InterPro" id="IPR000917">
    <property type="entry name" value="Sulfatase_N"/>
</dbReference>
<keyword evidence="1" id="KW-0479">Metal-binding</keyword>
<accession>A0A345YQI2</accession>
<sequence length="599" mass="66807">MKAIILMFDSLNRHMLEQYRDTIVEAPNFARLAERAATFDNFYAGSMPCMPARRELHTGRYNFLHRSWGPLEPFDDSMPQILKDNGIHTHLASDHPHYWEDGGATYHTRYSTWEFFRGQEGDPWKGVVSEVPADAPLRQRMVSQDRVNRRYMPTEAEHSQTRTVDAGLHFIETNAAAEDWMVQIELFDPHEPFFTHQAYKDLYPHEYDGPQFDWPGYQKVTEPEAQVEHARREYAALVSMCDRSLGRVLDAMDEHGLWDDTMLIVNTDHGFLLGEHGWWAKSVQPWFNELVHLPMFLWDPRCGQTDARRGDLARTIDLAPTLLRYFGLEPTPDMQGRDLALPADGAGTALPGPAGQEPAGGDPAGERAALFGIHGGHVNVTDGRYVYMRSAVSPGNGPLEEFTLMPTHMRSRFSPAELADWTPAEPFTFTKGLRTLRVEAQGGWMNSWQHGTVLFDLEHDPSQLDPLVDDAAELRMARLLVEAMREADAPASQFLRLGLPVEGEVGTEHLLAGEHAERAEAMAVPMPPAAELPAAELLTGPLLELAGTTRGRAVLEAEVPSVVHTEGVSLPTSMSLYDLATHGAITVEQLRKVGAALAG</sequence>
<dbReference type="GO" id="GO:0046872">
    <property type="term" value="F:metal ion binding"/>
    <property type="evidence" value="ECO:0007669"/>
    <property type="project" value="UniProtKB-KW"/>
</dbReference>